<evidence type="ECO:0000313" key="4">
    <source>
        <dbReference type="Proteomes" id="UP000014184"/>
    </source>
</evidence>
<reference evidence="3 4" key="1">
    <citation type="journal article" date="2013" name="Genome Announc.">
        <title>Draft Genome Sequence of the Lignocellulose Decomposer Thermobifida fusca Strain TM51.</title>
        <authorList>
            <person name="Toth A."/>
            <person name="Barna T."/>
            <person name="Nagy I."/>
            <person name="Horvath B."/>
            <person name="Nagy I."/>
            <person name="Tancsics A."/>
            <person name="Kriszt B."/>
            <person name="Baka E."/>
            <person name="Fekete C."/>
            <person name="Kukolya J."/>
        </authorList>
    </citation>
    <scope>NUCLEOTIDE SEQUENCE [LARGE SCALE GENOMIC DNA]</scope>
    <source>
        <strain evidence="3 4">TM51</strain>
    </source>
</reference>
<dbReference type="Gene3D" id="1.10.10.10">
    <property type="entry name" value="Winged helix-like DNA-binding domain superfamily/Winged helix DNA-binding domain"/>
    <property type="match status" value="1"/>
</dbReference>
<evidence type="ECO:0000313" key="3">
    <source>
        <dbReference type="EMBL" id="EOR72301.1"/>
    </source>
</evidence>
<accession>A0A9P2WRX5</accession>
<protein>
    <recommendedName>
        <fullName evidence="2">ANTAR domain-containing protein</fullName>
    </recommendedName>
</protein>
<dbReference type="SMART" id="SM01012">
    <property type="entry name" value="ANTAR"/>
    <property type="match status" value="1"/>
</dbReference>
<dbReference type="RefSeq" id="WP_011290975.1">
    <property type="nucleotide sequence ID" value="NZ_AOSG01000016.1"/>
</dbReference>
<dbReference type="EMBL" id="AOSG01000016">
    <property type="protein sequence ID" value="EOR72301.1"/>
    <property type="molecule type" value="Genomic_DNA"/>
</dbReference>
<comment type="caution">
    <text evidence="3">The sequence shown here is derived from an EMBL/GenBank/DDBJ whole genome shotgun (WGS) entry which is preliminary data.</text>
</comment>
<dbReference type="Pfam" id="PF03861">
    <property type="entry name" value="ANTAR"/>
    <property type="match status" value="1"/>
</dbReference>
<evidence type="ECO:0000259" key="2">
    <source>
        <dbReference type="PROSITE" id="PS50921"/>
    </source>
</evidence>
<name>A0A9P2WRX5_THEFU</name>
<dbReference type="InterPro" id="IPR005561">
    <property type="entry name" value="ANTAR"/>
</dbReference>
<dbReference type="PROSITE" id="PS50921">
    <property type="entry name" value="ANTAR"/>
    <property type="match status" value="1"/>
</dbReference>
<dbReference type="Proteomes" id="UP000014184">
    <property type="component" value="Unassembled WGS sequence"/>
</dbReference>
<dbReference type="InterPro" id="IPR036388">
    <property type="entry name" value="WH-like_DNA-bd_sf"/>
</dbReference>
<dbReference type="SUPFAM" id="SSF52172">
    <property type="entry name" value="CheY-like"/>
    <property type="match status" value="1"/>
</dbReference>
<gene>
    <name evidence="3" type="ORF">TM51_03003</name>
</gene>
<sequence>MGVHTSVRRGHDCEGHNRGTLIRRAPQGWRVDGTEEQLPDLLNAMILADLLAGGTPPTDLPTPPRATPDSSETERLRVTVQQLEHALRTRVVVEQAIGVLAERHRIAPRTAFERLRRAARCRGKKVAALAHEVVESTRNPLVALPEELAREGSAVQAWPPKRAS</sequence>
<keyword evidence="4" id="KW-1185">Reference proteome</keyword>
<evidence type="ECO:0000256" key="1">
    <source>
        <dbReference type="SAM" id="MobiDB-lite"/>
    </source>
</evidence>
<feature type="domain" description="ANTAR" evidence="2">
    <location>
        <begin position="73"/>
        <end position="134"/>
    </location>
</feature>
<dbReference type="InterPro" id="IPR011006">
    <property type="entry name" value="CheY-like_superfamily"/>
</dbReference>
<dbReference type="AlphaFoldDB" id="A0A9P2WRX5"/>
<proteinExistence type="predicted"/>
<organism evidence="3 4">
    <name type="scientific">Thermobifida fusca TM51</name>
    <dbReference type="NCBI Taxonomy" id="1169414"/>
    <lineage>
        <taxon>Bacteria</taxon>
        <taxon>Bacillati</taxon>
        <taxon>Actinomycetota</taxon>
        <taxon>Actinomycetes</taxon>
        <taxon>Streptosporangiales</taxon>
        <taxon>Nocardiopsidaceae</taxon>
        <taxon>Thermobifida</taxon>
    </lineage>
</organism>
<dbReference type="GO" id="GO:0003723">
    <property type="term" value="F:RNA binding"/>
    <property type="evidence" value="ECO:0007669"/>
    <property type="project" value="InterPro"/>
</dbReference>
<feature type="region of interest" description="Disordered" evidence="1">
    <location>
        <begin position="53"/>
        <end position="72"/>
    </location>
</feature>